<name>A0AAU9CWB6_9BACT</name>
<keyword evidence="2" id="KW-1185">Reference proteome</keyword>
<dbReference type="AlphaFoldDB" id="A0AAU9CWB6"/>
<accession>A0AAU9CWB6</accession>
<sequence>MRLFFGILIFLITLTSGFSKTTDNSIAEDSIVYLTKFEASVFEDLRHGIDDPLNMLLATDGRLGVREMFGYKKSFREHVDAMKTKRDGFQKEVSYLRFVFHKTRYKYLKNYQRFVTFAETFRSGTYDCVTGTALYASLLDNLGYEYEIIETPRHVFLLINGEEKKYLVESTLKDGFVTSKWLIKKAMKKYESQKAGQSVGEVGDRRHVHGSGTLGTIGLKQLAGLQYYNNALLSLSASNTEMALNQLRKSELLYPSERMAELRSMIEKLHISK</sequence>
<proteinExistence type="predicted"/>
<reference evidence="1 2" key="1">
    <citation type="submission" date="2021-12" db="EMBL/GenBank/DDBJ databases">
        <title>Genome sequencing of bacteria with rrn-lacking chromosome and rrn-plasmid.</title>
        <authorList>
            <person name="Anda M."/>
            <person name="Iwasaki W."/>
        </authorList>
    </citation>
    <scope>NUCLEOTIDE SEQUENCE [LARGE SCALE GENOMIC DNA]</scope>
    <source>
        <strain evidence="1 2">DSM 100852</strain>
    </source>
</reference>
<dbReference type="Proteomes" id="UP001348817">
    <property type="component" value="Chromosome"/>
</dbReference>
<dbReference type="EMBL" id="AP025314">
    <property type="protein sequence ID" value="BDD07868.1"/>
    <property type="molecule type" value="Genomic_DNA"/>
</dbReference>
<dbReference type="RefSeq" id="WP_338393166.1">
    <property type="nucleotide sequence ID" value="NZ_AP025314.1"/>
</dbReference>
<evidence type="ECO:0000313" key="1">
    <source>
        <dbReference type="EMBL" id="BDD07868.1"/>
    </source>
</evidence>
<evidence type="ECO:0008006" key="3">
    <source>
        <dbReference type="Google" id="ProtNLM"/>
    </source>
</evidence>
<evidence type="ECO:0000313" key="2">
    <source>
        <dbReference type="Proteomes" id="UP001348817"/>
    </source>
</evidence>
<gene>
    <name evidence="1" type="ORF">FUAX_03000</name>
</gene>
<protein>
    <recommendedName>
        <fullName evidence="3">Transglutaminase-like domain-containing protein</fullName>
    </recommendedName>
</protein>
<organism evidence="1 2">
    <name type="scientific">Fulvitalea axinellae</name>
    <dbReference type="NCBI Taxonomy" id="1182444"/>
    <lineage>
        <taxon>Bacteria</taxon>
        <taxon>Pseudomonadati</taxon>
        <taxon>Bacteroidota</taxon>
        <taxon>Cytophagia</taxon>
        <taxon>Cytophagales</taxon>
        <taxon>Persicobacteraceae</taxon>
        <taxon>Fulvitalea</taxon>
    </lineage>
</organism>
<dbReference type="KEGG" id="fax:FUAX_03000"/>